<reference evidence="5 6" key="1">
    <citation type="submission" date="2015-11" db="EMBL/GenBank/DDBJ databases">
        <title>Genomic analysis of 38 Legionella species identifies large and diverse effector repertoires.</title>
        <authorList>
            <person name="Burstein D."/>
            <person name="Amaro F."/>
            <person name="Zusman T."/>
            <person name="Lifshitz Z."/>
            <person name="Cohen O."/>
            <person name="Gilbert J.A."/>
            <person name="Pupko T."/>
            <person name="Shuman H.A."/>
            <person name="Segal G."/>
        </authorList>
    </citation>
    <scope>NUCLEOTIDE SEQUENCE [LARGE SCALE GENOMIC DNA]</scope>
    <source>
        <strain evidence="5 6">Bercovier 4</strain>
    </source>
</reference>
<feature type="repeat" description="TPR" evidence="3">
    <location>
        <begin position="277"/>
        <end position="310"/>
    </location>
</feature>
<dbReference type="InterPro" id="IPR029063">
    <property type="entry name" value="SAM-dependent_MTases_sf"/>
</dbReference>
<evidence type="ECO:0000259" key="4">
    <source>
        <dbReference type="Pfam" id="PF08241"/>
    </source>
</evidence>
<feature type="repeat" description="TPR" evidence="3">
    <location>
        <begin position="107"/>
        <end position="140"/>
    </location>
</feature>
<dbReference type="SMART" id="SM00028">
    <property type="entry name" value="TPR"/>
    <property type="match status" value="10"/>
</dbReference>
<dbReference type="Gene3D" id="1.25.40.10">
    <property type="entry name" value="Tetratricopeptide repeat domain"/>
    <property type="match status" value="4"/>
</dbReference>
<dbReference type="Proteomes" id="UP000054761">
    <property type="component" value="Unassembled WGS sequence"/>
</dbReference>
<organism evidence="5 6">
    <name type="scientific">Legionella israelensis</name>
    <dbReference type="NCBI Taxonomy" id="454"/>
    <lineage>
        <taxon>Bacteria</taxon>
        <taxon>Pseudomonadati</taxon>
        <taxon>Pseudomonadota</taxon>
        <taxon>Gammaproteobacteria</taxon>
        <taxon>Legionellales</taxon>
        <taxon>Legionellaceae</taxon>
        <taxon>Legionella</taxon>
    </lineage>
</organism>
<dbReference type="Pfam" id="PF13414">
    <property type="entry name" value="TPR_11"/>
    <property type="match status" value="1"/>
</dbReference>
<gene>
    <name evidence="5" type="ORF">Lisr_2503</name>
</gene>
<evidence type="ECO:0000256" key="2">
    <source>
        <dbReference type="ARBA" id="ARBA00022803"/>
    </source>
</evidence>
<evidence type="ECO:0000313" key="6">
    <source>
        <dbReference type="Proteomes" id="UP000054761"/>
    </source>
</evidence>
<dbReference type="RefSeq" id="WP_058502785.1">
    <property type="nucleotide sequence ID" value="NZ_CAAAJA010000011.1"/>
</dbReference>
<evidence type="ECO:0000313" key="5">
    <source>
        <dbReference type="EMBL" id="KTD14275.1"/>
    </source>
</evidence>
<dbReference type="InterPro" id="IPR006597">
    <property type="entry name" value="Sel1-like"/>
</dbReference>
<dbReference type="PANTHER" id="PTHR44943">
    <property type="entry name" value="CELLULOSE SYNTHASE OPERON PROTEIN C"/>
    <property type="match status" value="1"/>
</dbReference>
<dbReference type="InterPro" id="IPR011990">
    <property type="entry name" value="TPR-like_helical_dom_sf"/>
</dbReference>
<feature type="repeat" description="TPR" evidence="3">
    <location>
        <begin position="39"/>
        <end position="72"/>
    </location>
</feature>
<dbReference type="Gene3D" id="3.40.50.150">
    <property type="entry name" value="Vaccinia Virus protein VP39"/>
    <property type="match status" value="1"/>
</dbReference>
<feature type="repeat" description="TPR" evidence="3">
    <location>
        <begin position="311"/>
        <end position="344"/>
    </location>
</feature>
<proteinExistence type="predicted"/>
<feature type="repeat" description="TPR" evidence="3">
    <location>
        <begin position="209"/>
        <end position="242"/>
    </location>
</feature>
<dbReference type="InterPro" id="IPR013216">
    <property type="entry name" value="Methyltransf_11"/>
</dbReference>
<dbReference type="SUPFAM" id="SSF48452">
    <property type="entry name" value="TPR-like"/>
    <property type="match status" value="2"/>
</dbReference>
<comment type="caution">
    <text evidence="5">The sequence shown here is derived from an EMBL/GenBank/DDBJ whole genome shotgun (WGS) entry which is preliminary data.</text>
</comment>
<evidence type="ECO:0000256" key="3">
    <source>
        <dbReference type="PROSITE-ProRule" id="PRU00339"/>
    </source>
</evidence>
<dbReference type="PROSITE" id="PS50293">
    <property type="entry name" value="TPR_REGION"/>
    <property type="match status" value="3"/>
</dbReference>
<evidence type="ECO:0000256" key="1">
    <source>
        <dbReference type="ARBA" id="ARBA00022737"/>
    </source>
</evidence>
<feature type="repeat" description="TPR" evidence="3">
    <location>
        <begin position="243"/>
        <end position="276"/>
    </location>
</feature>
<dbReference type="InterPro" id="IPR019734">
    <property type="entry name" value="TPR_rpt"/>
</dbReference>
<dbReference type="PATRIC" id="fig|454.4.peg.2738"/>
<dbReference type="PROSITE" id="PS50005">
    <property type="entry name" value="TPR"/>
    <property type="match status" value="9"/>
</dbReference>
<name>A0A0W0V2B5_9GAMM</name>
<dbReference type="InterPro" id="IPR051685">
    <property type="entry name" value="Ycf3/AcsC/BcsC/TPR_MFPF"/>
</dbReference>
<feature type="repeat" description="TPR" evidence="3">
    <location>
        <begin position="73"/>
        <end position="106"/>
    </location>
</feature>
<keyword evidence="6" id="KW-1185">Reference proteome</keyword>
<dbReference type="Pfam" id="PF08241">
    <property type="entry name" value="Methyltransf_11"/>
    <property type="match status" value="1"/>
</dbReference>
<dbReference type="GO" id="GO:0032259">
    <property type="term" value="P:methylation"/>
    <property type="evidence" value="ECO:0007669"/>
    <property type="project" value="UniProtKB-KW"/>
</dbReference>
<dbReference type="STRING" id="454.Lisr_2503"/>
<dbReference type="EMBL" id="LNYH01000149">
    <property type="protein sequence ID" value="KTD14275.1"/>
    <property type="molecule type" value="Genomic_DNA"/>
</dbReference>
<dbReference type="GO" id="GO:0008757">
    <property type="term" value="F:S-adenosylmethionine-dependent methyltransferase activity"/>
    <property type="evidence" value="ECO:0007669"/>
    <property type="project" value="InterPro"/>
</dbReference>
<dbReference type="AlphaFoldDB" id="A0A0W0V2B5"/>
<dbReference type="CDD" id="cd02440">
    <property type="entry name" value="AdoMet_MTases"/>
    <property type="match status" value="1"/>
</dbReference>
<keyword evidence="1" id="KW-0677">Repeat</keyword>
<protein>
    <submittedName>
        <fullName evidence="5">Methyltransferase</fullName>
    </submittedName>
</protein>
<dbReference type="SMART" id="SM00671">
    <property type="entry name" value="SEL1"/>
    <property type="match status" value="5"/>
</dbReference>
<dbReference type="OrthoDB" id="9809392at2"/>
<accession>A0A0W0V2B5</accession>
<keyword evidence="5" id="KW-0489">Methyltransferase</keyword>
<dbReference type="Pfam" id="PF13432">
    <property type="entry name" value="TPR_16"/>
    <property type="match status" value="2"/>
</dbReference>
<feature type="repeat" description="TPR" evidence="3">
    <location>
        <begin position="175"/>
        <end position="208"/>
    </location>
</feature>
<dbReference type="Pfam" id="PF14559">
    <property type="entry name" value="TPR_19"/>
    <property type="match status" value="2"/>
</dbReference>
<keyword evidence="5" id="KW-0808">Transferase</keyword>
<keyword evidence="2 3" id="KW-0802">TPR repeat</keyword>
<dbReference type="SUPFAM" id="SSF53335">
    <property type="entry name" value="S-adenosyl-L-methionine-dependent methyltransferases"/>
    <property type="match status" value="1"/>
</dbReference>
<feature type="domain" description="Methyltransferase type 11" evidence="4">
    <location>
        <begin position="411"/>
        <end position="503"/>
    </location>
</feature>
<dbReference type="PANTHER" id="PTHR44943:SF8">
    <property type="entry name" value="TPR REPEAT-CONTAINING PROTEIN MJ0263"/>
    <property type="match status" value="1"/>
</dbReference>
<sequence>MNENLDTLFAKARQFQYESQLPQAIQCYQQILEENPEHLSALNYIALAYAQLGDMEEAIRYLKRALKQDPDQASLHNNIANAYRNINDLRTAIQHYQQAIQLAPDYAQAHNNLAAIYDLQGNFHQALRHYKQAVHAEPDFTAAHFNLGLLLLKKHELRAAKTQFRNVLTLNPEHLDARFLSGVLYLEDEQLSEAEKAFKQVLDMNQEHVEAITNLGVIALKRNKAQEAIHYFTQALALNNEHIEARNNLASTFMHHDRFENALMHYDELLKKEPDNIEYHYNSGVAQMALGHLNEAIEHFEHILSLNDAHFAALNNLAAIYIRLDDKEKARSLLKRAVQANPKDAASRHMLQALLGEAVNASYSPEYANHLFNNYALYYDQHMQSRLNYAVPQQIGKVLHQLNVLSVNNVLDLGCGTGLSGVVLREISQLLTGVDISAKMLAQAKEKQIYDQLIEAELIQFLKKDKQYYDLIVAADVLPYFGELQTLFTLIHQRLEQEGLFIFTTEISTDKPWQLQTSARFSHQAEYIESLCNSLNFSVESRQVITARLQEKADLKVYLYVIRKL</sequence>
<feature type="repeat" description="TPR" evidence="3">
    <location>
        <begin position="141"/>
        <end position="174"/>
    </location>
</feature>